<dbReference type="PROSITE" id="PS50977">
    <property type="entry name" value="HTH_TETR_2"/>
    <property type="match status" value="1"/>
</dbReference>
<name>A0ABV6TPL9_9ACTN</name>
<dbReference type="Proteomes" id="UP001589887">
    <property type="component" value="Unassembled WGS sequence"/>
</dbReference>
<dbReference type="PROSITE" id="PS01081">
    <property type="entry name" value="HTH_TETR_1"/>
    <property type="match status" value="1"/>
</dbReference>
<gene>
    <name evidence="6" type="ORF">ACFH04_29125</name>
</gene>
<evidence type="ECO:0000256" key="3">
    <source>
        <dbReference type="ARBA" id="ARBA00023163"/>
    </source>
</evidence>
<dbReference type="PANTHER" id="PTHR30055">
    <property type="entry name" value="HTH-TYPE TRANSCRIPTIONAL REGULATOR RUTR"/>
    <property type="match status" value="1"/>
</dbReference>
<sequence length="222" mass="24149">MSEDVDAYGIPVIPEAVSVSQVKRRAIEEAALAEFLAGGYSAVSVDTIASRAGVSKPTVYKHFGNKERLFLAVIGSVLNGAYEELEPHGTALTRAVDLRSALIEVQLEWTLIQLDERIVRLRRLVIGEVDRFPQLGRLWFRRSYAAMNAPLVEAFAELARRGVLVVPDVELAVKQLVGTTISIPQLAKTFDPGYSPSRDEVEALVVAGVDVFLARYGVVAGG</sequence>
<dbReference type="Gene3D" id="1.10.357.10">
    <property type="entry name" value="Tetracycline Repressor, domain 2"/>
    <property type="match status" value="1"/>
</dbReference>
<feature type="DNA-binding region" description="H-T-H motif" evidence="4">
    <location>
        <begin position="44"/>
        <end position="63"/>
    </location>
</feature>
<dbReference type="Pfam" id="PF00440">
    <property type="entry name" value="TetR_N"/>
    <property type="match status" value="1"/>
</dbReference>
<dbReference type="InterPro" id="IPR050109">
    <property type="entry name" value="HTH-type_TetR-like_transc_reg"/>
</dbReference>
<evidence type="ECO:0000313" key="6">
    <source>
        <dbReference type="EMBL" id="MFC0847743.1"/>
    </source>
</evidence>
<keyword evidence="7" id="KW-1185">Reference proteome</keyword>
<dbReference type="EMBL" id="JBHMQV010000009">
    <property type="protein sequence ID" value="MFC0847743.1"/>
    <property type="molecule type" value="Genomic_DNA"/>
</dbReference>
<keyword evidence="3" id="KW-0804">Transcription</keyword>
<evidence type="ECO:0000259" key="5">
    <source>
        <dbReference type="PROSITE" id="PS50977"/>
    </source>
</evidence>
<dbReference type="InterPro" id="IPR001647">
    <property type="entry name" value="HTH_TetR"/>
</dbReference>
<dbReference type="PRINTS" id="PR00455">
    <property type="entry name" value="HTHTETR"/>
</dbReference>
<evidence type="ECO:0000256" key="2">
    <source>
        <dbReference type="ARBA" id="ARBA00023125"/>
    </source>
</evidence>
<dbReference type="SUPFAM" id="SSF46689">
    <property type="entry name" value="Homeodomain-like"/>
    <property type="match status" value="1"/>
</dbReference>
<keyword evidence="2 4" id="KW-0238">DNA-binding</keyword>
<dbReference type="InterPro" id="IPR023772">
    <property type="entry name" value="DNA-bd_HTH_TetR-type_CS"/>
</dbReference>
<accession>A0ABV6TPL9</accession>
<dbReference type="PANTHER" id="PTHR30055:SF234">
    <property type="entry name" value="HTH-TYPE TRANSCRIPTIONAL REGULATOR BETI"/>
    <property type="match status" value="1"/>
</dbReference>
<feature type="domain" description="HTH tetR-type" evidence="5">
    <location>
        <begin position="21"/>
        <end position="81"/>
    </location>
</feature>
<evidence type="ECO:0000256" key="1">
    <source>
        <dbReference type="ARBA" id="ARBA00023015"/>
    </source>
</evidence>
<organism evidence="6 7">
    <name type="scientific">Streptomyces noboritoensis</name>
    <dbReference type="NCBI Taxonomy" id="67337"/>
    <lineage>
        <taxon>Bacteria</taxon>
        <taxon>Bacillati</taxon>
        <taxon>Actinomycetota</taxon>
        <taxon>Actinomycetes</taxon>
        <taxon>Kitasatosporales</taxon>
        <taxon>Streptomycetaceae</taxon>
        <taxon>Streptomyces</taxon>
    </lineage>
</organism>
<dbReference type="InterPro" id="IPR009057">
    <property type="entry name" value="Homeodomain-like_sf"/>
</dbReference>
<dbReference type="InterPro" id="IPR039536">
    <property type="entry name" value="TetR_C_Proteobacteria"/>
</dbReference>
<proteinExistence type="predicted"/>
<evidence type="ECO:0000313" key="7">
    <source>
        <dbReference type="Proteomes" id="UP001589887"/>
    </source>
</evidence>
<dbReference type="RefSeq" id="WP_394322508.1">
    <property type="nucleotide sequence ID" value="NZ_JBHMQV010000009.1"/>
</dbReference>
<comment type="caution">
    <text evidence="6">The sequence shown here is derived from an EMBL/GenBank/DDBJ whole genome shotgun (WGS) entry which is preliminary data.</text>
</comment>
<evidence type="ECO:0000256" key="4">
    <source>
        <dbReference type="PROSITE-ProRule" id="PRU00335"/>
    </source>
</evidence>
<dbReference type="Pfam" id="PF14246">
    <property type="entry name" value="TetR_C_7"/>
    <property type="match status" value="1"/>
</dbReference>
<reference evidence="6 7" key="1">
    <citation type="submission" date="2024-09" db="EMBL/GenBank/DDBJ databases">
        <authorList>
            <person name="Sun Q."/>
            <person name="Mori K."/>
        </authorList>
    </citation>
    <scope>NUCLEOTIDE SEQUENCE [LARGE SCALE GENOMIC DNA]</scope>
    <source>
        <strain evidence="6 7">JCM 4557</strain>
    </source>
</reference>
<keyword evidence="1" id="KW-0805">Transcription regulation</keyword>
<protein>
    <submittedName>
        <fullName evidence="6">TetR/AcrR family transcriptional regulator</fullName>
    </submittedName>
</protein>